<name>A0A1I3S8A8_9PLAN</name>
<keyword evidence="2" id="KW-1185">Reference proteome</keyword>
<accession>A0A1I3S8A8</accession>
<proteinExistence type="predicted"/>
<protein>
    <submittedName>
        <fullName evidence="1">Uncharacterized protein</fullName>
    </submittedName>
</protein>
<gene>
    <name evidence="1" type="ORF">SAMN05421753_12355</name>
</gene>
<dbReference type="Proteomes" id="UP000199518">
    <property type="component" value="Unassembled WGS sequence"/>
</dbReference>
<dbReference type="STRING" id="1576369.SAMN05421753_12355"/>
<organism evidence="1 2">
    <name type="scientific">Planctomicrobium piriforme</name>
    <dbReference type="NCBI Taxonomy" id="1576369"/>
    <lineage>
        <taxon>Bacteria</taxon>
        <taxon>Pseudomonadati</taxon>
        <taxon>Planctomycetota</taxon>
        <taxon>Planctomycetia</taxon>
        <taxon>Planctomycetales</taxon>
        <taxon>Planctomycetaceae</taxon>
        <taxon>Planctomicrobium</taxon>
    </lineage>
</organism>
<dbReference type="RefSeq" id="WP_092056528.1">
    <property type="nucleotide sequence ID" value="NZ_FOQD01000023.1"/>
</dbReference>
<sequence>MQKSFPTKNDLTQQTLREKLSTADLLVRELVEHLERGQIPKIHLLRRTTRQGVNPLEQGAITDASIRTSVETVLNSGKFSREVTDQLLRVLSSIETDVKHQLEMD</sequence>
<evidence type="ECO:0000313" key="1">
    <source>
        <dbReference type="EMBL" id="SFJ54928.1"/>
    </source>
</evidence>
<reference evidence="2" key="1">
    <citation type="submission" date="2016-10" db="EMBL/GenBank/DDBJ databases">
        <authorList>
            <person name="Varghese N."/>
            <person name="Submissions S."/>
        </authorList>
    </citation>
    <scope>NUCLEOTIDE SEQUENCE [LARGE SCALE GENOMIC DNA]</scope>
    <source>
        <strain evidence="2">DSM 26348</strain>
    </source>
</reference>
<dbReference type="EMBL" id="FOQD01000023">
    <property type="protein sequence ID" value="SFJ54928.1"/>
    <property type="molecule type" value="Genomic_DNA"/>
</dbReference>
<evidence type="ECO:0000313" key="2">
    <source>
        <dbReference type="Proteomes" id="UP000199518"/>
    </source>
</evidence>
<dbReference type="AlphaFoldDB" id="A0A1I3S8A8"/>